<protein>
    <submittedName>
        <fullName evidence="11">Olfactory receptor 129</fullName>
    </submittedName>
</protein>
<dbReference type="EMBL" id="MT671069">
    <property type="protein sequence ID" value="QNL15073.1"/>
    <property type="molecule type" value="mRNA"/>
</dbReference>
<keyword evidence="8 11" id="KW-0675">Receptor</keyword>
<dbReference type="GO" id="GO:0007165">
    <property type="term" value="P:signal transduction"/>
    <property type="evidence" value="ECO:0007669"/>
    <property type="project" value="UniProtKB-KW"/>
</dbReference>
<accession>A0A7G8Z9E8</accession>
<dbReference type="GO" id="GO:0004984">
    <property type="term" value="F:olfactory receptor activity"/>
    <property type="evidence" value="ECO:0007669"/>
    <property type="project" value="InterPro"/>
</dbReference>
<dbReference type="PANTHER" id="PTHR21137:SF35">
    <property type="entry name" value="ODORANT RECEPTOR 19A-RELATED"/>
    <property type="match status" value="1"/>
</dbReference>
<evidence type="ECO:0000256" key="7">
    <source>
        <dbReference type="ARBA" id="ARBA00023136"/>
    </source>
</evidence>
<dbReference type="PANTHER" id="PTHR21137">
    <property type="entry name" value="ODORANT RECEPTOR"/>
    <property type="match status" value="1"/>
</dbReference>
<evidence type="ECO:0000256" key="6">
    <source>
        <dbReference type="ARBA" id="ARBA00022989"/>
    </source>
</evidence>
<evidence type="ECO:0000256" key="2">
    <source>
        <dbReference type="ARBA" id="ARBA00022475"/>
    </source>
</evidence>
<evidence type="ECO:0000256" key="10">
    <source>
        <dbReference type="SAM" id="Phobius"/>
    </source>
</evidence>
<evidence type="ECO:0000256" key="9">
    <source>
        <dbReference type="ARBA" id="ARBA00023224"/>
    </source>
</evidence>
<keyword evidence="2" id="KW-1003">Cell membrane</keyword>
<evidence type="ECO:0000256" key="3">
    <source>
        <dbReference type="ARBA" id="ARBA00022606"/>
    </source>
</evidence>
<keyword evidence="3" id="KW-0716">Sensory transduction</keyword>
<dbReference type="InterPro" id="IPR004117">
    <property type="entry name" value="7tm6_olfct_rcpt"/>
</dbReference>
<sequence length="132" mass="15086">MKLFAANAMMTYITCVVRFCFLGFMLITISGQYLEKSLIVMYSCGSLFEVYILCSGVQKLLDVSTSVPDRAFHEAWYDRATSTRQKYFILLTTTRKIECRVSVFGIVDLTLPSFMTILKQAYSACLLLLRIQ</sequence>
<evidence type="ECO:0000313" key="11">
    <source>
        <dbReference type="EMBL" id="QNL15073.1"/>
    </source>
</evidence>
<keyword evidence="5" id="KW-0552">Olfaction</keyword>
<dbReference type="GO" id="GO:0005549">
    <property type="term" value="F:odorant binding"/>
    <property type="evidence" value="ECO:0007669"/>
    <property type="project" value="InterPro"/>
</dbReference>
<reference evidence="11" key="1">
    <citation type="submission" date="2020-06" db="EMBL/GenBank/DDBJ databases">
        <authorList>
            <person name="Sheng S."/>
        </authorList>
    </citation>
    <scope>NUCLEOTIDE SEQUENCE</scope>
    <source>
        <tissue evidence="11">Antenna</tissue>
    </source>
</reference>
<keyword evidence="7 10" id="KW-0472">Membrane</keyword>
<dbReference type="GO" id="GO:0005886">
    <property type="term" value="C:plasma membrane"/>
    <property type="evidence" value="ECO:0007669"/>
    <property type="project" value="UniProtKB-SubCell"/>
</dbReference>
<feature type="transmembrane region" description="Helical" evidence="10">
    <location>
        <begin position="12"/>
        <end position="33"/>
    </location>
</feature>
<evidence type="ECO:0000256" key="5">
    <source>
        <dbReference type="ARBA" id="ARBA00022725"/>
    </source>
</evidence>
<proteinExistence type="evidence at transcript level"/>
<evidence type="ECO:0000256" key="4">
    <source>
        <dbReference type="ARBA" id="ARBA00022692"/>
    </source>
</evidence>
<evidence type="ECO:0000256" key="1">
    <source>
        <dbReference type="ARBA" id="ARBA00004651"/>
    </source>
</evidence>
<keyword evidence="6 10" id="KW-1133">Transmembrane helix</keyword>
<dbReference type="AlphaFoldDB" id="A0A7G8Z9E8"/>
<keyword evidence="9" id="KW-0807">Transducer</keyword>
<dbReference type="Pfam" id="PF02949">
    <property type="entry name" value="7tm_6"/>
    <property type="match status" value="1"/>
</dbReference>
<evidence type="ECO:0000256" key="8">
    <source>
        <dbReference type="ARBA" id="ARBA00023170"/>
    </source>
</evidence>
<keyword evidence="4 10" id="KW-0812">Transmembrane</keyword>
<organism evidence="11">
    <name type="scientific">Aulacocentrum confusum</name>
    <dbReference type="NCBI Taxonomy" id="2767324"/>
    <lineage>
        <taxon>Eukaryota</taxon>
        <taxon>Metazoa</taxon>
        <taxon>Ecdysozoa</taxon>
        <taxon>Arthropoda</taxon>
        <taxon>Hexapoda</taxon>
        <taxon>Insecta</taxon>
        <taxon>Pterygota</taxon>
        <taxon>Neoptera</taxon>
        <taxon>Endopterygota</taxon>
        <taxon>Hymenoptera</taxon>
        <taxon>Apocrita</taxon>
        <taxon>Ichneumonoidea</taxon>
        <taxon>Braconidae</taxon>
        <taxon>Macrocentrinae</taxon>
        <taxon>Aulacocentrum</taxon>
    </lineage>
</organism>
<gene>
    <name evidence="11" type="primary">OR129</name>
</gene>
<comment type="subcellular location">
    <subcellularLocation>
        <location evidence="1">Cell membrane</location>
        <topology evidence="1">Multi-pass membrane protein</topology>
    </subcellularLocation>
</comment>
<name>A0A7G8Z9E8_9HYME</name>